<keyword evidence="4" id="KW-1185">Reference proteome</keyword>
<reference evidence="4" key="1">
    <citation type="submission" date="2016-12" db="EMBL/GenBank/DDBJ databases">
        <authorList>
            <person name="Meng X."/>
        </authorList>
    </citation>
    <scope>NUCLEOTIDE SEQUENCE [LARGE SCALE GENOMIC DNA]</scope>
    <source>
        <strain evidence="4">DSM 19116</strain>
    </source>
</reference>
<accession>A0A1Q5Q190</accession>
<comment type="caution">
    <text evidence="3">The sequence shown here is derived from an EMBL/GenBank/DDBJ whole genome shotgun (WGS) entry which is preliminary data.</text>
</comment>
<feature type="signal peptide" evidence="2">
    <location>
        <begin position="1"/>
        <end position="28"/>
    </location>
</feature>
<dbReference type="AlphaFoldDB" id="A0A1Q5Q190"/>
<keyword evidence="2" id="KW-0732">Signal</keyword>
<evidence type="ECO:0000313" key="3">
    <source>
        <dbReference type="EMBL" id="OKL53462.1"/>
    </source>
</evidence>
<evidence type="ECO:0000313" key="4">
    <source>
        <dbReference type="Proteomes" id="UP000185628"/>
    </source>
</evidence>
<sequence length="66" mass="6907">MLRFYRRVRKCIMTTLASPRARSRRVLAALGALAVASAGFLPAASAGPDDGKPIATAGHIDSPQIS</sequence>
<organism evidence="3 4">
    <name type="scientific">Bowdeniella nasicola</name>
    <dbReference type="NCBI Taxonomy" id="208480"/>
    <lineage>
        <taxon>Bacteria</taxon>
        <taxon>Bacillati</taxon>
        <taxon>Actinomycetota</taxon>
        <taxon>Actinomycetes</taxon>
        <taxon>Actinomycetales</taxon>
        <taxon>Actinomycetaceae</taxon>
        <taxon>Bowdeniella</taxon>
    </lineage>
</organism>
<proteinExistence type="predicted"/>
<feature type="chain" id="PRO_5038610751" evidence="2">
    <location>
        <begin position="29"/>
        <end position="66"/>
    </location>
</feature>
<feature type="region of interest" description="Disordered" evidence="1">
    <location>
        <begin position="45"/>
        <end position="66"/>
    </location>
</feature>
<dbReference type="EMBL" id="MQVR01000060">
    <property type="protein sequence ID" value="OKL53462.1"/>
    <property type="molecule type" value="Genomic_DNA"/>
</dbReference>
<gene>
    <name evidence="3" type="ORF">BSZ39_09460</name>
</gene>
<evidence type="ECO:0000256" key="2">
    <source>
        <dbReference type="SAM" id="SignalP"/>
    </source>
</evidence>
<protein>
    <submittedName>
        <fullName evidence="3">Uncharacterized protein</fullName>
    </submittedName>
</protein>
<name>A0A1Q5Q190_9ACTO</name>
<evidence type="ECO:0000256" key="1">
    <source>
        <dbReference type="SAM" id="MobiDB-lite"/>
    </source>
</evidence>
<dbReference type="Proteomes" id="UP000185628">
    <property type="component" value="Unassembled WGS sequence"/>
</dbReference>